<accession>U2DZS1</accession>
<dbReference type="AlphaFoldDB" id="U2DZS1"/>
<gene>
    <name evidence="1" type="ORF">HMPREF1981_01633</name>
</gene>
<sequence length="44" mass="5213">MLHYKSKRRESWDWAQHKHGNLECRGSRGEERTVGVTDRLCVEA</sequence>
<evidence type="ECO:0000313" key="1">
    <source>
        <dbReference type="EMBL" id="ERI85461.1"/>
    </source>
</evidence>
<name>U2DZS1_9BACE</name>
<organism evidence="1 2">
    <name type="scientific">Bacteroides pyogenes F0041</name>
    <dbReference type="NCBI Taxonomy" id="1321819"/>
    <lineage>
        <taxon>Bacteria</taxon>
        <taxon>Pseudomonadati</taxon>
        <taxon>Bacteroidota</taxon>
        <taxon>Bacteroidia</taxon>
        <taxon>Bacteroidales</taxon>
        <taxon>Bacteroidaceae</taxon>
        <taxon>Bacteroides</taxon>
    </lineage>
</organism>
<comment type="caution">
    <text evidence="1">The sequence shown here is derived from an EMBL/GenBank/DDBJ whole genome shotgun (WGS) entry which is preliminary data.</text>
</comment>
<dbReference type="HOGENOM" id="CLU_3212645_0_0_10"/>
<dbReference type="EMBL" id="AWSV01000089">
    <property type="protein sequence ID" value="ERI85461.1"/>
    <property type="molecule type" value="Genomic_DNA"/>
</dbReference>
<dbReference type="Proteomes" id="UP000016496">
    <property type="component" value="Unassembled WGS sequence"/>
</dbReference>
<dbReference type="PATRIC" id="fig|1321819.3.peg.1501"/>
<evidence type="ECO:0000313" key="2">
    <source>
        <dbReference type="Proteomes" id="UP000016496"/>
    </source>
</evidence>
<reference evidence="1 2" key="1">
    <citation type="submission" date="2013-08" db="EMBL/GenBank/DDBJ databases">
        <authorList>
            <person name="Weinstock G."/>
            <person name="Sodergren E."/>
            <person name="Wylie T."/>
            <person name="Fulton L."/>
            <person name="Fulton R."/>
            <person name="Fronick C."/>
            <person name="O'Laughlin M."/>
            <person name="Godfrey J."/>
            <person name="Miner T."/>
            <person name="Herter B."/>
            <person name="Appelbaum E."/>
            <person name="Cordes M."/>
            <person name="Lek S."/>
            <person name="Wollam A."/>
            <person name="Pepin K.H."/>
            <person name="Palsikar V.B."/>
            <person name="Mitreva M."/>
            <person name="Wilson R.K."/>
        </authorList>
    </citation>
    <scope>NUCLEOTIDE SEQUENCE [LARGE SCALE GENOMIC DNA]</scope>
    <source>
        <strain evidence="1 2">F0041</strain>
    </source>
</reference>
<protein>
    <submittedName>
        <fullName evidence="1">Uncharacterized protein</fullName>
    </submittedName>
</protein>
<proteinExistence type="predicted"/>